<evidence type="ECO:0000313" key="2">
    <source>
        <dbReference type="EMBL" id="KAJ8413223.1"/>
    </source>
</evidence>
<dbReference type="AlphaFoldDB" id="A0AAD7T3C1"/>
<accession>A0AAD7T3C1</accession>
<organism evidence="2 3">
    <name type="scientific">Aldrovandia affinis</name>
    <dbReference type="NCBI Taxonomy" id="143900"/>
    <lineage>
        <taxon>Eukaryota</taxon>
        <taxon>Metazoa</taxon>
        <taxon>Chordata</taxon>
        <taxon>Craniata</taxon>
        <taxon>Vertebrata</taxon>
        <taxon>Euteleostomi</taxon>
        <taxon>Actinopterygii</taxon>
        <taxon>Neopterygii</taxon>
        <taxon>Teleostei</taxon>
        <taxon>Notacanthiformes</taxon>
        <taxon>Halosauridae</taxon>
        <taxon>Aldrovandia</taxon>
    </lineage>
</organism>
<sequence>MASEELLPALRRFNLAEQKEDGQVLFCILVTLIPWEYPRSCQLKRRTFPRHNGRAGGLSVTELPAPESSTSPASPRNRNLCGLRLLDAARSLARRQMYWAFQKRAQVAVCVDDAMKRFIQWALCHSGLSWSLSRNTREAGLRGERKGSDSIYPDIHTEVSVCQTLPTSLITQARSPSTRVSRGAPLPRRIRMSPGIGTKVHADIIGLGGSIFQADGDNYDAQVSRQRTPADVRGPSSGG</sequence>
<evidence type="ECO:0000313" key="3">
    <source>
        <dbReference type="Proteomes" id="UP001221898"/>
    </source>
</evidence>
<feature type="compositionally biased region" description="Low complexity" evidence="1">
    <location>
        <begin position="61"/>
        <end position="75"/>
    </location>
</feature>
<evidence type="ECO:0000256" key="1">
    <source>
        <dbReference type="SAM" id="MobiDB-lite"/>
    </source>
</evidence>
<feature type="region of interest" description="Disordered" evidence="1">
    <location>
        <begin position="172"/>
        <end position="193"/>
    </location>
</feature>
<dbReference type="Proteomes" id="UP001221898">
    <property type="component" value="Unassembled WGS sequence"/>
</dbReference>
<proteinExistence type="predicted"/>
<name>A0AAD7T3C1_9TELE</name>
<gene>
    <name evidence="2" type="ORF">AAFF_G00092190</name>
</gene>
<comment type="caution">
    <text evidence="2">The sequence shown here is derived from an EMBL/GenBank/DDBJ whole genome shotgun (WGS) entry which is preliminary data.</text>
</comment>
<protein>
    <submittedName>
        <fullName evidence="2">Uncharacterized protein</fullName>
    </submittedName>
</protein>
<keyword evidence="3" id="KW-1185">Reference proteome</keyword>
<feature type="region of interest" description="Disordered" evidence="1">
    <location>
        <begin position="55"/>
        <end position="76"/>
    </location>
</feature>
<dbReference type="EMBL" id="JAINUG010000016">
    <property type="protein sequence ID" value="KAJ8413223.1"/>
    <property type="molecule type" value="Genomic_DNA"/>
</dbReference>
<reference evidence="2" key="1">
    <citation type="journal article" date="2023" name="Science">
        <title>Genome structures resolve the early diversification of teleost fishes.</title>
        <authorList>
            <person name="Parey E."/>
            <person name="Louis A."/>
            <person name="Montfort J."/>
            <person name="Bouchez O."/>
            <person name="Roques C."/>
            <person name="Iampietro C."/>
            <person name="Lluch J."/>
            <person name="Castinel A."/>
            <person name="Donnadieu C."/>
            <person name="Desvignes T."/>
            <person name="Floi Bucao C."/>
            <person name="Jouanno E."/>
            <person name="Wen M."/>
            <person name="Mejri S."/>
            <person name="Dirks R."/>
            <person name="Jansen H."/>
            <person name="Henkel C."/>
            <person name="Chen W.J."/>
            <person name="Zahm M."/>
            <person name="Cabau C."/>
            <person name="Klopp C."/>
            <person name="Thompson A.W."/>
            <person name="Robinson-Rechavi M."/>
            <person name="Braasch I."/>
            <person name="Lecointre G."/>
            <person name="Bobe J."/>
            <person name="Postlethwait J.H."/>
            <person name="Berthelot C."/>
            <person name="Roest Crollius H."/>
            <person name="Guiguen Y."/>
        </authorList>
    </citation>
    <scope>NUCLEOTIDE SEQUENCE</scope>
    <source>
        <strain evidence="2">NC1722</strain>
    </source>
</reference>